<protein>
    <submittedName>
        <fullName evidence="6">Transcriptional regulator</fullName>
    </submittedName>
</protein>
<dbReference type="AlphaFoldDB" id="W4QA25"/>
<dbReference type="InterPro" id="IPR000551">
    <property type="entry name" value="MerR-type_HTH_dom"/>
</dbReference>
<dbReference type="InterPro" id="IPR047057">
    <property type="entry name" value="MerR_fam"/>
</dbReference>
<organism evidence="6 7">
    <name type="scientific">Halalkalibacter hemicellulosilyticusJCM 9152</name>
    <dbReference type="NCBI Taxonomy" id="1236971"/>
    <lineage>
        <taxon>Bacteria</taxon>
        <taxon>Bacillati</taxon>
        <taxon>Bacillota</taxon>
        <taxon>Bacilli</taxon>
        <taxon>Bacillales</taxon>
        <taxon>Bacillaceae</taxon>
        <taxon>Halalkalibacter</taxon>
    </lineage>
</organism>
<reference evidence="6" key="1">
    <citation type="journal article" date="2014" name="Genome Announc.">
        <title>Draft Genome Sequences of Three Alkaliphilic Bacillus Strains, Bacillus wakoensis JCM 9140T, Bacillus akibai JCM 9157T, and Bacillus hemicellulosilyticus JCM 9152T.</title>
        <authorList>
            <person name="Yuki M."/>
            <person name="Oshima K."/>
            <person name="Suda W."/>
            <person name="Oshida Y."/>
            <person name="Kitamura K."/>
            <person name="Iida T."/>
            <person name="Hattori M."/>
            <person name="Ohkuma M."/>
        </authorList>
    </citation>
    <scope>NUCLEOTIDE SEQUENCE [LARGE SCALE GENOMIC DNA]</scope>
    <source>
        <strain evidence="6">JCM 9152</strain>
    </source>
</reference>
<dbReference type="PANTHER" id="PTHR30204">
    <property type="entry name" value="REDOX-CYCLING DRUG-SENSING TRANSCRIPTIONAL ACTIVATOR SOXR"/>
    <property type="match status" value="1"/>
</dbReference>
<dbReference type="PROSITE" id="PS50937">
    <property type="entry name" value="HTH_MERR_2"/>
    <property type="match status" value="2"/>
</dbReference>
<sequence>MVKPIEVARRLKISTSALRHYEAWGLVPKVKRASNGYREYTDEHVAYFECIRAMNTGFGMNVVRDVMPLIQEGNFTKALWIVNNVQVDMHNHKKKAEQALAILERDEGGENVPAFKKKMYTIGEAAEQIGVPDSTLRHWEKKGLIKPKRDGENGYRIYDASDLRKLLVIRSLQTAVKSLETVREVLEEMDQNNIAEAIKKTKESLVYLDYIIKEQLRGMGFLYQLCEIIDRKGGKEQ</sequence>
<evidence type="ECO:0000313" key="6">
    <source>
        <dbReference type="EMBL" id="GAE28860.1"/>
    </source>
</evidence>
<comment type="caution">
    <text evidence="6">The sequence shown here is derived from an EMBL/GenBank/DDBJ whole genome shotgun (WGS) entry which is preliminary data.</text>
</comment>
<evidence type="ECO:0000313" key="7">
    <source>
        <dbReference type="Proteomes" id="UP000018895"/>
    </source>
</evidence>
<dbReference type="PRINTS" id="PR00040">
    <property type="entry name" value="HTHMERR"/>
</dbReference>
<evidence type="ECO:0000256" key="4">
    <source>
        <dbReference type="ARBA" id="ARBA00023163"/>
    </source>
</evidence>
<feature type="domain" description="HTH merR-type" evidence="5">
    <location>
        <begin position="1"/>
        <end position="69"/>
    </location>
</feature>
<dbReference type="EMBL" id="BAUU01000001">
    <property type="protein sequence ID" value="GAE28860.1"/>
    <property type="molecule type" value="Genomic_DNA"/>
</dbReference>
<keyword evidence="4" id="KW-0804">Transcription</keyword>
<proteinExistence type="predicted"/>
<accession>W4QA25</accession>
<dbReference type="SUPFAM" id="SSF46955">
    <property type="entry name" value="Putative DNA-binding domain"/>
    <property type="match status" value="2"/>
</dbReference>
<dbReference type="Proteomes" id="UP000018895">
    <property type="component" value="Unassembled WGS sequence"/>
</dbReference>
<evidence type="ECO:0000256" key="3">
    <source>
        <dbReference type="ARBA" id="ARBA00023125"/>
    </source>
</evidence>
<dbReference type="PANTHER" id="PTHR30204:SF69">
    <property type="entry name" value="MERR-FAMILY TRANSCRIPTIONAL REGULATOR"/>
    <property type="match status" value="1"/>
</dbReference>
<dbReference type="Gene3D" id="1.10.1660.10">
    <property type="match status" value="2"/>
</dbReference>
<dbReference type="RefSeq" id="WP_035339843.1">
    <property type="nucleotide sequence ID" value="NZ_BAUU01000001.1"/>
</dbReference>
<feature type="domain" description="HTH merR-type" evidence="5">
    <location>
        <begin position="119"/>
        <end position="188"/>
    </location>
</feature>
<evidence type="ECO:0000259" key="5">
    <source>
        <dbReference type="PROSITE" id="PS50937"/>
    </source>
</evidence>
<dbReference type="Pfam" id="PF13411">
    <property type="entry name" value="MerR_1"/>
    <property type="match status" value="2"/>
</dbReference>
<dbReference type="GO" id="GO:0003677">
    <property type="term" value="F:DNA binding"/>
    <property type="evidence" value="ECO:0007669"/>
    <property type="project" value="UniProtKB-KW"/>
</dbReference>
<dbReference type="InterPro" id="IPR009061">
    <property type="entry name" value="DNA-bd_dom_put_sf"/>
</dbReference>
<keyword evidence="2" id="KW-0805">Transcription regulation</keyword>
<evidence type="ECO:0000256" key="2">
    <source>
        <dbReference type="ARBA" id="ARBA00023015"/>
    </source>
</evidence>
<evidence type="ECO:0000256" key="1">
    <source>
        <dbReference type="ARBA" id="ARBA00022491"/>
    </source>
</evidence>
<name>W4QA25_9BACI</name>
<dbReference type="STRING" id="1236971.JCM9152_197"/>
<keyword evidence="7" id="KW-1185">Reference proteome</keyword>
<dbReference type="SMART" id="SM00422">
    <property type="entry name" value="HTH_MERR"/>
    <property type="match status" value="2"/>
</dbReference>
<dbReference type="GO" id="GO:0003700">
    <property type="term" value="F:DNA-binding transcription factor activity"/>
    <property type="evidence" value="ECO:0007669"/>
    <property type="project" value="InterPro"/>
</dbReference>
<dbReference type="OrthoDB" id="122388at2"/>
<keyword evidence="3" id="KW-0238">DNA-binding</keyword>
<gene>
    <name evidence="6" type="ORF">JCM9152_197</name>
</gene>
<keyword evidence="1" id="KW-0678">Repressor</keyword>